<dbReference type="PANTHER" id="PTHR30469:SF15">
    <property type="entry name" value="HLYD FAMILY OF SECRETION PROTEINS"/>
    <property type="match status" value="1"/>
</dbReference>
<dbReference type="GO" id="GO:1990281">
    <property type="term" value="C:efflux pump complex"/>
    <property type="evidence" value="ECO:0007669"/>
    <property type="project" value="TreeGrafter"/>
</dbReference>
<feature type="signal peptide" evidence="4">
    <location>
        <begin position="1"/>
        <end position="19"/>
    </location>
</feature>
<dbReference type="EMBL" id="CP036525">
    <property type="protein sequence ID" value="QDT07653.1"/>
    <property type="molecule type" value="Genomic_DNA"/>
</dbReference>
<evidence type="ECO:0000259" key="5">
    <source>
        <dbReference type="Pfam" id="PF25917"/>
    </source>
</evidence>
<protein>
    <submittedName>
        <fullName evidence="6">Multidrug export protein EmrA</fullName>
    </submittedName>
</protein>
<dbReference type="Gene3D" id="2.40.50.100">
    <property type="match status" value="1"/>
</dbReference>
<evidence type="ECO:0000313" key="7">
    <source>
        <dbReference type="Proteomes" id="UP000318538"/>
    </source>
</evidence>
<feature type="coiled-coil region" evidence="2">
    <location>
        <begin position="98"/>
        <end position="190"/>
    </location>
</feature>
<evidence type="ECO:0000256" key="3">
    <source>
        <dbReference type="SAM" id="MobiDB-lite"/>
    </source>
</evidence>
<dbReference type="KEGG" id="rlc:K227x_60810"/>
<dbReference type="InterPro" id="IPR058625">
    <property type="entry name" value="MdtA-like_BSH"/>
</dbReference>
<dbReference type="GO" id="GO:0015562">
    <property type="term" value="F:efflux transmembrane transporter activity"/>
    <property type="evidence" value="ECO:0007669"/>
    <property type="project" value="TreeGrafter"/>
</dbReference>
<organism evidence="6 7">
    <name type="scientific">Rubripirellula lacrimiformis</name>
    <dbReference type="NCBI Taxonomy" id="1930273"/>
    <lineage>
        <taxon>Bacteria</taxon>
        <taxon>Pseudomonadati</taxon>
        <taxon>Planctomycetota</taxon>
        <taxon>Planctomycetia</taxon>
        <taxon>Pirellulales</taxon>
        <taxon>Pirellulaceae</taxon>
        <taxon>Rubripirellula</taxon>
    </lineage>
</organism>
<evidence type="ECO:0000256" key="2">
    <source>
        <dbReference type="SAM" id="Coils"/>
    </source>
</evidence>
<dbReference type="AlphaFoldDB" id="A0A517NKT1"/>
<keyword evidence="4" id="KW-0732">Signal</keyword>
<evidence type="ECO:0000313" key="6">
    <source>
        <dbReference type="EMBL" id="QDT07653.1"/>
    </source>
</evidence>
<gene>
    <name evidence="6" type="primary">emrA_2</name>
    <name evidence="6" type="ORF">K227x_60810</name>
</gene>
<keyword evidence="2" id="KW-0175">Coiled coil</keyword>
<proteinExistence type="inferred from homology"/>
<dbReference type="SUPFAM" id="SSF111369">
    <property type="entry name" value="HlyD-like secretion proteins"/>
    <property type="match status" value="1"/>
</dbReference>
<comment type="similarity">
    <text evidence="1">Belongs to the membrane fusion protein (MFP) (TC 8.A.1) family.</text>
</comment>
<dbReference type="Gene3D" id="1.10.287.470">
    <property type="entry name" value="Helix hairpin bin"/>
    <property type="match status" value="1"/>
</dbReference>
<evidence type="ECO:0000256" key="1">
    <source>
        <dbReference type="ARBA" id="ARBA00009477"/>
    </source>
</evidence>
<dbReference type="PANTHER" id="PTHR30469">
    <property type="entry name" value="MULTIDRUG RESISTANCE PROTEIN MDTA"/>
    <property type="match status" value="1"/>
</dbReference>
<accession>A0A517NKT1</accession>
<feature type="region of interest" description="Disordered" evidence="3">
    <location>
        <begin position="23"/>
        <end position="52"/>
    </location>
</feature>
<feature type="domain" description="Multidrug resistance protein MdtA-like barrel-sandwich hybrid" evidence="5">
    <location>
        <begin position="69"/>
        <end position="235"/>
    </location>
</feature>
<dbReference type="InterPro" id="IPR006143">
    <property type="entry name" value="RND_pump_MFP"/>
</dbReference>
<feature type="chain" id="PRO_5022059809" evidence="4">
    <location>
        <begin position="20"/>
        <end position="322"/>
    </location>
</feature>
<dbReference type="NCBIfam" id="TIGR01730">
    <property type="entry name" value="RND_mfp"/>
    <property type="match status" value="1"/>
</dbReference>
<evidence type="ECO:0000256" key="4">
    <source>
        <dbReference type="SAM" id="SignalP"/>
    </source>
</evidence>
<dbReference type="RefSeq" id="WP_246146346.1">
    <property type="nucleotide sequence ID" value="NZ_CP036525.1"/>
</dbReference>
<dbReference type="Proteomes" id="UP000318538">
    <property type="component" value="Chromosome"/>
</dbReference>
<sequence length="322" mass="35878" precursor="true">MRLTFLAPVALLVTATVSAQQFTPPASTLSQPRSFQQPPTTPQGNQFQSRTSSVAGQISAENCYVQYINKVDVPATAEGLLNELRFEEGDEVSKGDVMAVIDDTAARLAVELKKAEEKEAMLTASNDVNLRDAREAAKVAIAEAKSFEELRKEGAIPYWEMEKKRLEAGRSELRIELAEQEQKIAQVKMIGKGSELEMAKFELTKRTIIAPHTGIIEARMSQLGQWVQPGTPMASLIQMDKLRVEGDIDALRYVGQVRKGTPVEVIIEDQVNDGTRIQGQLGFVSMEIDLNDRYRVWVEIDNQKVGDDWKFKPGMKAQILIK</sequence>
<dbReference type="Gene3D" id="2.40.30.170">
    <property type="match status" value="1"/>
</dbReference>
<name>A0A517NKT1_9BACT</name>
<reference evidence="6 7" key="1">
    <citation type="submission" date="2019-02" db="EMBL/GenBank/DDBJ databases">
        <title>Deep-cultivation of Planctomycetes and their phenomic and genomic characterization uncovers novel biology.</title>
        <authorList>
            <person name="Wiegand S."/>
            <person name="Jogler M."/>
            <person name="Boedeker C."/>
            <person name="Pinto D."/>
            <person name="Vollmers J."/>
            <person name="Rivas-Marin E."/>
            <person name="Kohn T."/>
            <person name="Peeters S.H."/>
            <person name="Heuer A."/>
            <person name="Rast P."/>
            <person name="Oberbeckmann S."/>
            <person name="Bunk B."/>
            <person name="Jeske O."/>
            <person name="Meyerdierks A."/>
            <person name="Storesund J.E."/>
            <person name="Kallscheuer N."/>
            <person name="Luecker S."/>
            <person name="Lage O.M."/>
            <person name="Pohl T."/>
            <person name="Merkel B.J."/>
            <person name="Hornburger P."/>
            <person name="Mueller R.-W."/>
            <person name="Bruemmer F."/>
            <person name="Labrenz M."/>
            <person name="Spormann A.M."/>
            <person name="Op den Camp H."/>
            <person name="Overmann J."/>
            <person name="Amann R."/>
            <person name="Jetten M.S.M."/>
            <person name="Mascher T."/>
            <person name="Medema M.H."/>
            <person name="Devos D.P."/>
            <person name="Kaster A.-K."/>
            <person name="Ovreas L."/>
            <person name="Rohde M."/>
            <person name="Galperin M.Y."/>
            <person name="Jogler C."/>
        </authorList>
    </citation>
    <scope>NUCLEOTIDE SEQUENCE [LARGE SCALE GENOMIC DNA]</scope>
    <source>
        <strain evidence="6 7">K22_7</strain>
    </source>
</reference>
<keyword evidence="7" id="KW-1185">Reference proteome</keyword>
<dbReference type="Pfam" id="PF25917">
    <property type="entry name" value="BSH_RND"/>
    <property type="match status" value="1"/>
</dbReference>